<comment type="similarity">
    <text evidence="1 2">Belongs to the outer membrane factor (OMF) (TC 1.B.17) family.</text>
</comment>
<keyword evidence="2" id="KW-1134">Transmembrane beta strand</keyword>
<evidence type="ECO:0000256" key="1">
    <source>
        <dbReference type="ARBA" id="ARBA00007613"/>
    </source>
</evidence>
<reference evidence="4" key="1">
    <citation type="journal article" date="2019" name="Int. J. Syst. Evol. Microbiol.">
        <title>The Global Catalogue of Microorganisms (GCM) 10K type strain sequencing project: providing services to taxonomists for standard genome sequencing and annotation.</title>
        <authorList>
            <consortium name="The Broad Institute Genomics Platform"/>
            <consortium name="The Broad Institute Genome Sequencing Center for Infectious Disease"/>
            <person name="Wu L."/>
            <person name="Ma J."/>
        </authorList>
    </citation>
    <scope>NUCLEOTIDE SEQUENCE [LARGE SCALE GENOMIC DNA]</scope>
    <source>
        <strain evidence="4">KCTC 42662</strain>
    </source>
</reference>
<keyword evidence="4" id="KW-1185">Reference proteome</keyword>
<dbReference type="Pfam" id="PF02321">
    <property type="entry name" value="OEP"/>
    <property type="match status" value="2"/>
</dbReference>
<dbReference type="PROSITE" id="PS51257">
    <property type="entry name" value="PROKAR_LIPOPROTEIN"/>
    <property type="match status" value="1"/>
</dbReference>
<sequence length="471" mass="51960">MMKLKIVKLCFSALAILIVSCNVGKRYSRGELVLPENYREENLTVTADTVALSWRTFFKEPTLIGLIEQALAHNNEISVALLHMQQLDLSYKQAKRELLPSLNLNVGANRTWLSKNSLNGSLGQEFLGSDYMDDYNATLQLQWEADIWGKVAKQKEEAWAHYFAQKENVSALKTRIIVQVAQAYYNLLALDEQLHVARKNVEIGETTLAMIKLQYNSAQVNSLAVEQATAQKKTAELLVPLAKQQIAVQENALQILCGNYPDSIQRVETLAEAVPESVFSTGVPALLLSRRPDVKAAEYAVVAANAKTGLAQAAMYPSLSLTPSIGMNSFKLDSWFDFPGSLVKTVGVNLTQPIFQKKALQTAYEITRLEQEKAVVAFKQSIITAVGEVSDALSSVKYSDEQLALISEKNASLTKATNDALLLYQSGLANYLEVITAQNNALQNELEAITVHRDKLQALTMLYRALGGGVE</sequence>
<evidence type="ECO:0000256" key="2">
    <source>
        <dbReference type="RuleBase" id="RU362097"/>
    </source>
</evidence>
<dbReference type="PANTHER" id="PTHR30203:SF30">
    <property type="entry name" value="OUTER MEMBRANE PROTEIN-RELATED"/>
    <property type="match status" value="1"/>
</dbReference>
<accession>A0ABW5KGP8</accession>
<dbReference type="PANTHER" id="PTHR30203">
    <property type="entry name" value="OUTER MEMBRANE CATION EFFLUX PROTEIN"/>
    <property type="match status" value="1"/>
</dbReference>
<dbReference type="Gene3D" id="2.20.200.10">
    <property type="entry name" value="Outer membrane efflux proteins (OEP)"/>
    <property type="match status" value="1"/>
</dbReference>
<dbReference type="RefSeq" id="WP_380902851.1">
    <property type="nucleotide sequence ID" value="NZ_JBHUEG010000007.1"/>
</dbReference>
<dbReference type="InterPro" id="IPR010131">
    <property type="entry name" value="MdtP/NodT-like"/>
</dbReference>
<comment type="subcellular location">
    <subcellularLocation>
        <location evidence="2">Cell membrane</location>
        <topology evidence="2">Lipid-anchor</topology>
    </subcellularLocation>
</comment>
<keyword evidence="2" id="KW-0449">Lipoprotein</keyword>
<organism evidence="3 4">
    <name type="scientific">Sphingobacterium suaedae</name>
    <dbReference type="NCBI Taxonomy" id="1686402"/>
    <lineage>
        <taxon>Bacteria</taxon>
        <taxon>Pseudomonadati</taxon>
        <taxon>Bacteroidota</taxon>
        <taxon>Sphingobacteriia</taxon>
        <taxon>Sphingobacteriales</taxon>
        <taxon>Sphingobacteriaceae</taxon>
        <taxon>Sphingobacterium</taxon>
    </lineage>
</organism>
<comment type="caution">
    <text evidence="3">The sequence shown here is derived from an EMBL/GenBank/DDBJ whole genome shotgun (WGS) entry which is preliminary data.</text>
</comment>
<protein>
    <submittedName>
        <fullName evidence="3">TolC family protein</fullName>
    </submittedName>
</protein>
<dbReference type="SUPFAM" id="SSF56954">
    <property type="entry name" value="Outer membrane efflux proteins (OEP)"/>
    <property type="match status" value="1"/>
</dbReference>
<evidence type="ECO:0000313" key="3">
    <source>
        <dbReference type="EMBL" id="MFD2547774.1"/>
    </source>
</evidence>
<evidence type="ECO:0000313" key="4">
    <source>
        <dbReference type="Proteomes" id="UP001597545"/>
    </source>
</evidence>
<name>A0ABW5KGP8_9SPHI</name>
<keyword evidence="2" id="KW-0812">Transmembrane</keyword>
<dbReference type="NCBIfam" id="TIGR01845">
    <property type="entry name" value="outer_NodT"/>
    <property type="match status" value="1"/>
</dbReference>
<dbReference type="Proteomes" id="UP001597545">
    <property type="component" value="Unassembled WGS sequence"/>
</dbReference>
<proteinExistence type="inferred from homology"/>
<dbReference type="EMBL" id="JBHULR010000003">
    <property type="protein sequence ID" value="MFD2547774.1"/>
    <property type="molecule type" value="Genomic_DNA"/>
</dbReference>
<keyword evidence="2" id="KW-0564">Palmitate</keyword>
<keyword evidence="2" id="KW-0472">Membrane</keyword>
<dbReference type="InterPro" id="IPR003423">
    <property type="entry name" value="OMP_efflux"/>
</dbReference>
<gene>
    <name evidence="3" type="ORF">ACFSR5_08975</name>
</gene>
<dbReference type="Gene3D" id="1.20.1600.10">
    <property type="entry name" value="Outer membrane efflux proteins (OEP)"/>
    <property type="match status" value="1"/>
</dbReference>